<accession>A0A9D1XRL7</accession>
<reference evidence="2" key="2">
    <citation type="submission" date="2021-04" db="EMBL/GenBank/DDBJ databases">
        <authorList>
            <person name="Gilroy R."/>
        </authorList>
    </citation>
    <scope>NUCLEOTIDE SEQUENCE</scope>
    <source>
        <strain evidence="2">ChiHecec2B26-12326</strain>
    </source>
</reference>
<comment type="caution">
    <text evidence="2">The sequence shown here is derived from an EMBL/GenBank/DDBJ whole genome shotgun (WGS) entry which is preliminary data.</text>
</comment>
<feature type="transmembrane region" description="Helical" evidence="1">
    <location>
        <begin position="83"/>
        <end position="104"/>
    </location>
</feature>
<sequence length="373" mass="43328">MNVVRKQLDNQAIGVLPLLLFLFLNNYFSYLLSFVVGASCCVGCFALFRLLREKGVYQFLLLPVAATFVLYSIFLFLKVEPTLFLYSPLVAELLFVVMLTLCGFTRHSALRWARDSKWPVYRRIAVRSALNESYFLAQLLQGLYTLHLFAILFYAILPESARSMRVERFLNWELGWMIGVLVFFYEQVRLWLMNGNLQKEMWLPVLGDQGKVIGCIARSVSRSLPKKYCHPIVRVAVVFNGMIYLARRPREEYVSPDTIDHPMHSYVLFRHSVASTLKETVGSLARDKSLPLRLLIRYTFENEKVKHFVSLYIIRLRTEEQLARCERRDGKLWTPKQIEENLSSGIFSEYFVQEFPLLRNTVLATAFPPPPNP</sequence>
<gene>
    <name evidence="2" type="ORF">H9848_07020</name>
</gene>
<keyword evidence="1" id="KW-0472">Membrane</keyword>
<reference evidence="2" key="1">
    <citation type="journal article" date="2021" name="PeerJ">
        <title>Extensive microbial diversity within the chicken gut microbiome revealed by metagenomics and culture.</title>
        <authorList>
            <person name="Gilroy R."/>
            <person name="Ravi A."/>
            <person name="Getino M."/>
            <person name="Pursley I."/>
            <person name="Horton D.L."/>
            <person name="Alikhan N.F."/>
            <person name="Baker D."/>
            <person name="Gharbi K."/>
            <person name="Hall N."/>
            <person name="Watson M."/>
            <person name="Adriaenssens E.M."/>
            <person name="Foster-Nyarko E."/>
            <person name="Jarju S."/>
            <person name="Secka A."/>
            <person name="Antonio M."/>
            <person name="Oren A."/>
            <person name="Chaudhuri R.R."/>
            <person name="La Ragione R."/>
            <person name="Hildebrand F."/>
            <person name="Pallen M.J."/>
        </authorList>
    </citation>
    <scope>NUCLEOTIDE SEQUENCE</scope>
    <source>
        <strain evidence="2">ChiHecec2B26-12326</strain>
    </source>
</reference>
<organism evidence="2 3">
    <name type="scientific">Candidatus Parabacteroides intestinigallinarum</name>
    <dbReference type="NCBI Taxonomy" id="2838722"/>
    <lineage>
        <taxon>Bacteria</taxon>
        <taxon>Pseudomonadati</taxon>
        <taxon>Bacteroidota</taxon>
        <taxon>Bacteroidia</taxon>
        <taxon>Bacteroidales</taxon>
        <taxon>Tannerellaceae</taxon>
        <taxon>Parabacteroides</taxon>
    </lineage>
</organism>
<name>A0A9D1XRL7_9BACT</name>
<feature type="transmembrane region" description="Helical" evidence="1">
    <location>
        <begin position="55"/>
        <end position="77"/>
    </location>
</feature>
<dbReference type="EMBL" id="DXEN01000054">
    <property type="protein sequence ID" value="HIX86343.1"/>
    <property type="molecule type" value="Genomic_DNA"/>
</dbReference>
<evidence type="ECO:0000313" key="3">
    <source>
        <dbReference type="Proteomes" id="UP000823847"/>
    </source>
</evidence>
<evidence type="ECO:0000256" key="1">
    <source>
        <dbReference type="SAM" id="Phobius"/>
    </source>
</evidence>
<dbReference type="Proteomes" id="UP000823847">
    <property type="component" value="Unassembled WGS sequence"/>
</dbReference>
<feature type="transmembrane region" description="Helical" evidence="1">
    <location>
        <begin position="133"/>
        <end position="157"/>
    </location>
</feature>
<keyword evidence="1" id="KW-1133">Transmembrane helix</keyword>
<dbReference type="AlphaFoldDB" id="A0A9D1XRL7"/>
<evidence type="ECO:0000313" key="2">
    <source>
        <dbReference type="EMBL" id="HIX86343.1"/>
    </source>
</evidence>
<dbReference type="Gene3D" id="3.90.79.10">
    <property type="entry name" value="Nucleoside Triphosphate Pyrophosphohydrolase"/>
    <property type="match status" value="1"/>
</dbReference>
<protein>
    <submittedName>
        <fullName evidence="2">Uncharacterized protein</fullName>
    </submittedName>
</protein>
<feature type="transmembrane region" description="Helical" evidence="1">
    <location>
        <begin position="169"/>
        <end position="192"/>
    </location>
</feature>
<keyword evidence="1" id="KW-0812">Transmembrane</keyword>
<proteinExistence type="predicted"/>